<dbReference type="EMBL" id="JACORU010000002">
    <property type="protein sequence ID" value="MBC5764452.1"/>
    <property type="molecule type" value="Genomic_DNA"/>
</dbReference>
<sequence length="144" mass="15446">MTIASFSALCADFCTLADGAPVAPVAGDDGVLSFDVDWKGVHAAVTYDPRRDNQEAVVRVELGEVEGQATDARSIMRSLLVSNFFPWHGDHRPVFCRDMATGAATLMFGFPMRESTAAGLMAVFEEAVGVALQWREDNFGAATA</sequence>
<gene>
    <name evidence="1" type="ORF">H8R02_08325</name>
</gene>
<organism evidence="1 2">
    <name type="scientific">Ramlibacter albus</name>
    <dbReference type="NCBI Taxonomy" id="2079448"/>
    <lineage>
        <taxon>Bacteria</taxon>
        <taxon>Pseudomonadati</taxon>
        <taxon>Pseudomonadota</taxon>
        <taxon>Betaproteobacteria</taxon>
        <taxon>Burkholderiales</taxon>
        <taxon>Comamonadaceae</taxon>
        <taxon>Ramlibacter</taxon>
    </lineage>
</organism>
<dbReference type="RefSeq" id="WP_187080922.1">
    <property type="nucleotide sequence ID" value="NZ_JACORU010000002.1"/>
</dbReference>
<evidence type="ECO:0000313" key="2">
    <source>
        <dbReference type="Proteomes" id="UP000596827"/>
    </source>
</evidence>
<dbReference type="SUPFAM" id="SSF69635">
    <property type="entry name" value="Type III secretory system chaperone-like"/>
    <property type="match status" value="1"/>
</dbReference>
<name>A0A923S4T2_9BURK</name>
<evidence type="ECO:0000313" key="1">
    <source>
        <dbReference type="EMBL" id="MBC5764452.1"/>
    </source>
</evidence>
<protein>
    <submittedName>
        <fullName evidence="1">CesT family type III secretion system chaperone</fullName>
    </submittedName>
</protein>
<dbReference type="AlphaFoldDB" id="A0A923S4T2"/>
<accession>A0A923S4T2</accession>
<proteinExistence type="predicted"/>
<keyword evidence="2" id="KW-1185">Reference proteome</keyword>
<dbReference type="Proteomes" id="UP000596827">
    <property type="component" value="Unassembled WGS sequence"/>
</dbReference>
<dbReference type="GO" id="GO:0030254">
    <property type="term" value="P:protein secretion by the type III secretion system"/>
    <property type="evidence" value="ECO:0007669"/>
    <property type="project" value="InterPro"/>
</dbReference>
<dbReference type="Gene3D" id="3.30.1460.10">
    <property type="match status" value="1"/>
</dbReference>
<comment type="caution">
    <text evidence="1">The sequence shown here is derived from an EMBL/GenBank/DDBJ whole genome shotgun (WGS) entry which is preliminary data.</text>
</comment>
<reference evidence="1" key="1">
    <citation type="submission" date="2020-08" db="EMBL/GenBank/DDBJ databases">
        <title>Ramlibacter sp. GTP1 16S ribosomal RNA gene genome sequencing and assembly.</title>
        <authorList>
            <person name="Kang M."/>
        </authorList>
    </citation>
    <scope>NUCLEOTIDE SEQUENCE</scope>
    <source>
        <strain evidence="1">GTP1</strain>
    </source>
</reference>